<dbReference type="Proteomes" id="UP001265315">
    <property type="component" value="Unassembled WGS sequence"/>
</dbReference>
<dbReference type="RefSeq" id="WP_112356632.1">
    <property type="nucleotide sequence ID" value="NZ_JAGIPM010000019.1"/>
</dbReference>
<dbReference type="AlphaFoldDB" id="A0AAW8M3E6"/>
<evidence type="ECO:0008006" key="3">
    <source>
        <dbReference type="Google" id="ProtNLM"/>
    </source>
</evidence>
<proteinExistence type="predicted"/>
<accession>A0AAW8M3E6</accession>
<evidence type="ECO:0000313" key="2">
    <source>
        <dbReference type="Proteomes" id="UP001265315"/>
    </source>
</evidence>
<protein>
    <recommendedName>
        <fullName evidence="3">Restriction endonuclease</fullName>
    </recommendedName>
</protein>
<sequence length="213" mass="23824">MRSETTGAEIDALAKLLIKVAGKEMETGITFVLAQTHEARLKAVRKAVDFACNKLVKHRDKKQDDTEDGLTIQICDMLTSSGIDATHNASIGGHCDIVVKEKDDFLWLAEAKKHNDYAWLDKGFQQLATRYSTGNPGQDHGDILIYCFAMDAKKMLGKWEEELKSRNSTVKTSACASGDPLSFDSVHKHDTSGLDFFTRHKVISMFWDPKDKK</sequence>
<gene>
    <name evidence="1" type="ORF">J2W61_005486</name>
</gene>
<comment type="caution">
    <text evidence="1">The sequence shown here is derived from an EMBL/GenBank/DDBJ whole genome shotgun (WGS) entry which is preliminary data.</text>
</comment>
<dbReference type="EMBL" id="JAVDSW010000015">
    <property type="protein sequence ID" value="MDR6705611.1"/>
    <property type="molecule type" value="Genomic_DNA"/>
</dbReference>
<reference evidence="1" key="1">
    <citation type="submission" date="2023-07" db="EMBL/GenBank/DDBJ databases">
        <title>Sorghum-associated microbial communities from plants grown in Nebraska, USA.</title>
        <authorList>
            <person name="Schachtman D."/>
        </authorList>
    </citation>
    <scope>NUCLEOTIDE SEQUENCE</scope>
    <source>
        <strain evidence="1">1457</strain>
    </source>
</reference>
<organism evidence="1 2">
    <name type="scientific">Agrobacterium tumefaciens</name>
    <dbReference type="NCBI Taxonomy" id="358"/>
    <lineage>
        <taxon>Bacteria</taxon>
        <taxon>Pseudomonadati</taxon>
        <taxon>Pseudomonadota</taxon>
        <taxon>Alphaproteobacteria</taxon>
        <taxon>Hyphomicrobiales</taxon>
        <taxon>Rhizobiaceae</taxon>
        <taxon>Rhizobium/Agrobacterium group</taxon>
        <taxon>Agrobacterium</taxon>
        <taxon>Agrobacterium tumefaciens complex</taxon>
    </lineage>
</organism>
<name>A0AAW8M3E6_AGRTU</name>
<evidence type="ECO:0000313" key="1">
    <source>
        <dbReference type="EMBL" id="MDR6705611.1"/>
    </source>
</evidence>